<gene>
    <name evidence="7" type="primary">fixA</name>
    <name evidence="7" type="ORF">NHU_01421</name>
</gene>
<dbReference type="CDD" id="cd01714">
    <property type="entry name" value="ETF_beta"/>
    <property type="match status" value="1"/>
</dbReference>
<evidence type="ECO:0000256" key="5">
    <source>
        <dbReference type="ARBA" id="ARBA00040635"/>
    </source>
</evidence>
<comment type="function">
    <text evidence="1">May play a role in a redox process involved in nitrogen fixation.</text>
</comment>
<sequence length="310" mass="33187">MSEKLTEPDFPAAEAIDAPEAPVETKKGLNIVVCIKQVPDSAQIRVHPVTNTIMRQGVPTIINPYDLFALEEAMRLRDDYGGTVTVLTMGPPMAEDALRRALGLGADKAVLITDRRFAGSDTLATSFALSAALAKLAEDGPIDIVFTGKQTIDGDTAQVGPGIARRMGLNQLTYVSAIDSLESDNTTITVRRRSEGGVQVLQSRLPCLITMLEDTNLLRRGSLQDMLRAARAPLTIWSAEDAGIEDPMKCGLRGSPTVVRRVFAPQPRAEKAEMVAVEGKAPAQIGDAILDVLFAKSPKLEADLSAKTPA</sequence>
<dbReference type="Proteomes" id="UP000064912">
    <property type="component" value="Chromosome"/>
</dbReference>
<dbReference type="SUPFAM" id="SSF52402">
    <property type="entry name" value="Adenine nucleotide alpha hydrolases-like"/>
    <property type="match status" value="1"/>
</dbReference>
<dbReference type="Pfam" id="PF01012">
    <property type="entry name" value="ETF"/>
    <property type="match status" value="1"/>
</dbReference>
<comment type="subunit">
    <text evidence="3">FixA and FixB form a heterodimer.</text>
</comment>
<evidence type="ECO:0000256" key="4">
    <source>
        <dbReference type="ARBA" id="ARBA00022982"/>
    </source>
</evidence>
<dbReference type="AlphaFoldDB" id="A0A0D6B117"/>
<dbReference type="KEGG" id="rsu:NHU_01421"/>
<evidence type="ECO:0000259" key="6">
    <source>
        <dbReference type="SMART" id="SM00893"/>
    </source>
</evidence>
<feature type="domain" description="Electron transfer flavoprotein alpha/beta-subunit N-terminal" evidence="6">
    <location>
        <begin position="50"/>
        <end position="246"/>
    </location>
</feature>
<dbReference type="InterPro" id="IPR014729">
    <property type="entry name" value="Rossmann-like_a/b/a_fold"/>
</dbReference>
<dbReference type="PATRIC" id="fig|35806.4.peg.1467"/>
<accession>A0A0D6B117</accession>
<dbReference type="InterPro" id="IPR033948">
    <property type="entry name" value="ETF_beta_N"/>
</dbReference>
<dbReference type="PANTHER" id="PTHR21294:SF17">
    <property type="entry name" value="PROTEIN FIXA"/>
    <property type="match status" value="1"/>
</dbReference>
<evidence type="ECO:0000313" key="7">
    <source>
        <dbReference type="EMBL" id="BAQ68580.1"/>
    </source>
</evidence>
<name>A0A0D6B117_RHOSU</name>
<evidence type="ECO:0000256" key="1">
    <source>
        <dbReference type="ARBA" id="ARBA00003554"/>
    </source>
</evidence>
<dbReference type="eggNOG" id="COG2086">
    <property type="taxonomic scope" value="Bacteria"/>
</dbReference>
<evidence type="ECO:0000313" key="8">
    <source>
        <dbReference type="Proteomes" id="UP000064912"/>
    </source>
</evidence>
<dbReference type="InterPro" id="IPR012255">
    <property type="entry name" value="ETF_b"/>
</dbReference>
<dbReference type="EMBL" id="AP014800">
    <property type="protein sequence ID" value="BAQ68580.1"/>
    <property type="molecule type" value="Genomic_DNA"/>
</dbReference>
<reference evidence="7 8" key="1">
    <citation type="submission" date="2015-02" db="EMBL/GenBank/DDBJ databases">
        <title>Genome sequene of Rhodovulum sulfidophilum DSM 2351.</title>
        <authorList>
            <person name="Nagao N."/>
        </authorList>
    </citation>
    <scope>NUCLEOTIDE SEQUENCE [LARGE SCALE GENOMIC DNA]</scope>
    <source>
        <strain evidence="7 8">DSM 2351</strain>
    </source>
</reference>
<keyword evidence="4" id="KW-0249">Electron transport</keyword>
<proteinExistence type="inferred from homology"/>
<evidence type="ECO:0000256" key="2">
    <source>
        <dbReference type="ARBA" id="ARBA00007557"/>
    </source>
</evidence>
<dbReference type="InterPro" id="IPR014730">
    <property type="entry name" value="ETF_a/b_N"/>
</dbReference>
<protein>
    <recommendedName>
        <fullName evidence="5">Protein FixA</fullName>
    </recommendedName>
</protein>
<dbReference type="GO" id="GO:0009055">
    <property type="term" value="F:electron transfer activity"/>
    <property type="evidence" value="ECO:0007669"/>
    <property type="project" value="InterPro"/>
</dbReference>
<dbReference type="Gene3D" id="3.40.50.620">
    <property type="entry name" value="HUPs"/>
    <property type="match status" value="1"/>
</dbReference>
<evidence type="ECO:0000256" key="3">
    <source>
        <dbReference type="ARBA" id="ARBA00011874"/>
    </source>
</evidence>
<keyword evidence="4" id="KW-0813">Transport</keyword>
<organism evidence="7 8">
    <name type="scientific">Rhodovulum sulfidophilum</name>
    <name type="common">Rhodobacter sulfidophilus</name>
    <dbReference type="NCBI Taxonomy" id="35806"/>
    <lineage>
        <taxon>Bacteria</taxon>
        <taxon>Pseudomonadati</taxon>
        <taxon>Pseudomonadota</taxon>
        <taxon>Alphaproteobacteria</taxon>
        <taxon>Rhodobacterales</taxon>
        <taxon>Paracoccaceae</taxon>
        <taxon>Rhodovulum</taxon>
    </lineage>
</organism>
<dbReference type="SMART" id="SM00893">
    <property type="entry name" value="ETF"/>
    <property type="match status" value="1"/>
</dbReference>
<comment type="similarity">
    <text evidence="2">Belongs to the ETF beta-subunit/FixA family.</text>
</comment>
<dbReference type="InterPro" id="IPR000049">
    <property type="entry name" value="ET-Flavoprotein_bsu_CS"/>
</dbReference>
<dbReference type="PANTHER" id="PTHR21294">
    <property type="entry name" value="ELECTRON TRANSFER FLAVOPROTEIN BETA-SUBUNIT"/>
    <property type="match status" value="1"/>
</dbReference>
<dbReference type="PROSITE" id="PS01065">
    <property type="entry name" value="ETF_BETA"/>
    <property type="match status" value="1"/>
</dbReference>